<dbReference type="EMBL" id="CANI01000028">
    <property type="protein sequence ID" value="CCM77165.1"/>
    <property type="molecule type" value="Genomic_DNA"/>
</dbReference>
<accession>K0PZD9</accession>
<dbReference type="HOGENOM" id="CLU_2289386_0_0_5"/>
<reference evidence="2 3" key="1">
    <citation type="journal article" date="2013" name="Genome Announc.">
        <title>Draft Genome Sequence of Rhizobium mesoamericanum STM3625, a Nitrogen-Fixing Symbiont of Mimosa pudica Isolated in French Guiana (South America).</title>
        <authorList>
            <person name="Moulin L."/>
            <person name="Mornico D."/>
            <person name="Melkonian R."/>
            <person name="Klonowska A."/>
        </authorList>
    </citation>
    <scope>NUCLEOTIDE SEQUENCE [LARGE SCALE GENOMIC DNA]</scope>
    <source>
        <strain evidence="2 3">STM3625</strain>
    </source>
</reference>
<dbReference type="AlphaFoldDB" id="K0PZD9"/>
<keyword evidence="3" id="KW-1185">Reference proteome</keyword>
<gene>
    <name evidence="2" type="ORF">BN77_4217</name>
</gene>
<comment type="caution">
    <text evidence="2">The sequence shown here is derived from an EMBL/GenBank/DDBJ whole genome shotgun (WGS) entry which is preliminary data.</text>
</comment>
<protein>
    <submittedName>
        <fullName evidence="2">Uncharacterized protein</fullName>
    </submittedName>
</protein>
<proteinExistence type="predicted"/>
<feature type="region of interest" description="Disordered" evidence="1">
    <location>
        <begin position="1"/>
        <end position="37"/>
    </location>
</feature>
<sequence length="101" mass="10626">MPSVSQPEEEFGRASALKMGPPSGIGAVGHRPADQGGRASIEHCCHVKAPAIRAVGGPLASELAAATFPTKPERLVEPHVPSYFSPDAPFVYRLGQQILIL</sequence>
<dbReference type="Proteomes" id="UP000009319">
    <property type="component" value="Unassembled WGS sequence"/>
</dbReference>
<evidence type="ECO:0000313" key="2">
    <source>
        <dbReference type="EMBL" id="CCM77165.1"/>
    </source>
</evidence>
<name>K0PZD9_9HYPH</name>
<evidence type="ECO:0000256" key="1">
    <source>
        <dbReference type="SAM" id="MobiDB-lite"/>
    </source>
</evidence>
<evidence type="ECO:0000313" key="3">
    <source>
        <dbReference type="Proteomes" id="UP000009319"/>
    </source>
</evidence>
<organism evidence="2 3">
    <name type="scientific">Rhizobium mesoamericanum STM3625</name>
    <dbReference type="NCBI Taxonomy" id="1211777"/>
    <lineage>
        <taxon>Bacteria</taxon>
        <taxon>Pseudomonadati</taxon>
        <taxon>Pseudomonadota</taxon>
        <taxon>Alphaproteobacteria</taxon>
        <taxon>Hyphomicrobiales</taxon>
        <taxon>Rhizobiaceae</taxon>
        <taxon>Rhizobium/Agrobacterium group</taxon>
        <taxon>Rhizobium</taxon>
    </lineage>
</organism>